<dbReference type="GO" id="GO:0004815">
    <property type="term" value="F:aspartate-tRNA ligase activity"/>
    <property type="evidence" value="ECO:0007669"/>
    <property type="project" value="InterPro"/>
</dbReference>
<dbReference type="SUPFAM" id="SSF50249">
    <property type="entry name" value="Nucleic acid-binding proteins"/>
    <property type="match status" value="1"/>
</dbReference>
<dbReference type="InterPro" id="IPR012340">
    <property type="entry name" value="NA-bd_OB-fold"/>
</dbReference>
<organism evidence="2 3">
    <name type="scientific">Parasponia andersonii</name>
    <name type="common">Sponia andersonii</name>
    <dbReference type="NCBI Taxonomy" id="3476"/>
    <lineage>
        <taxon>Eukaryota</taxon>
        <taxon>Viridiplantae</taxon>
        <taxon>Streptophyta</taxon>
        <taxon>Embryophyta</taxon>
        <taxon>Tracheophyta</taxon>
        <taxon>Spermatophyta</taxon>
        <taxon>Magnoliopsida</taxon>
        <taxon>eudicotyledons</taxon>
        <taxon>Gunneridae</taxon>
        <taxon>Pentapetalae</taxon>
        <taxon>rosids</taxon>
        <taxon>fabids</taxon>
        <taxon>Rosales</taxon>
        <taxon>Cannabaceae</taxon>
        <taxon>Parasponia</taxon>
    </lineage>
</organism>
<dbReference type="GO" id="GO:0003723">
    <property type="term" value="F:RNA binding"/>
    <property type="evidence" value="ECO:0007669"/>
    <property type="project" value="TreeGrafter"/>
</dbReference>
<evidence type="ECO:0000313" key="3">
    <source>
        <dbReference type="Proteomes" id="UP000237105"/>
    </source>
</evidence>
<dbReference type="PANTHER" id="PTHR43450:SF1">
    <property type="entry name" value="ASPARTATE--TRNA LIGASE, CYTOPLASMIC"/>
    <property type="match status" value="1"/>
</dbReference>
<dbReference type="GO" id="GO:0017101">
    <property type="term" value="C:aminoacyl-tRNA synthetase multienzyme complex"/>
    <property type="evidence" value="ECO:0007669"/>
    <property type="project" value="TreeGrafter"/>
</dbReference>
<protein>
    <submittedName>
        <fullName evidence="2">Nucleic acid-binding, OB-fold containing protein</fullName>
    </submittedName>
</protein>
<sequence length="135" mass="14857">MQVRVKTIQLANKNIAFAVVHERTCTIQCVVTVIPIVVSGQMVKVVSELSQESIINVQGIVCVTKDPITDATSIISVRACIRISRPIRPDSNCHLCVELQVRKLYCVNKALPTLFITIDNAALSDIEINKAKQVT</sequence>
<reference evidence="3" key="1">
    <citation type="submission" date="2016-06" db="EMBL/GenBank/DDBJ databases">
        <title>Parallel loss of symbiosis genes in relatives of nitrogen-fixing non-legume Parasponia.</title>
        <authorList>
            <person name="Van Velzen R."/>
            <person name="Holmer R."/>
            <person name="Bu F."/>
            <person name="Rutten L."/>
            <person name="Van Zeijl A."/>
            <person name="Liu W."/>
            <person name="Santuari L."/>
            <person name="Cao Q."/>
            <person name="Sharma T."/>
            <person name="Shen D."/>
            <person name="Roswanjaya Y."/>
            <person name="Wardhani T."/>
            <person name="Kalhor M.S."/>
            <person name="Jansen J."/>
            <person name="Van den Hoogen J."/>
            <person name="Gungor B."/>
            <person name="Hartog M."/>
            <person name="Hontelez J."/>
            <person name="Verver J."/>
            <person name="Yang W.-C."/>
            <person name="Schijlen E."/>
            <person name="Repin R."/>
            <person name="Schilthuizen M."/>
            <person name="Schranz E."/>
            <person name="Heidstra R."/>
            <person name="Miyata K."/>
            <person name="Fedorova E."/>
            <person name="Kohlen W."/>
            <person name="Bisseling T."/>
            <person name="Smit S."/>
            <person name="Geurts R."/>
        </authorList>
    </citation>
    <scope>NUCLEOTIDE SEQUENCE [LARGE SCALE GENOMIC DNA]</scope>
    <source>
        <strain evidence="3">cv. WU1-14</strain>
    </source>
</reference>
<dbReference type="GO" id="GO:0006422">
    <property type="term" value="P:aspartyl-tRNA aminoacylation"/>
    <property type="evidence" value="ECO:0007669"/>
    <property type="project" value="InterPro"/>
</dbReference>
<dbReference type="Gene3D" id="2.40.50.140">
    <property type="entry name" value="Nucleic acid-binding proteins"/>
    <property type="match status" value="1"/>
</dbReference>
<keyword evidence="3" id="KW-1185">Reference proteome</keyword>
<dbReference type="STRING" id="3476.A0A2P5D5A3"/>
<dbReference type="EMBL" id="JXTB01000063">
    <property type="protein sequence ID" value="PON68436.1"/>
    <property type="molecule type" value="Genomic_DNA"/>
</dbReference>
<evidence type="ECO:0000313" key="2">
    <source>
        <dbReference type="EMBL" id="PON68436.1"/>
    </source>
</evidence>
<keyword evidence="1" id="KW-0963">Cytoplasm</keyword>
<dbReference type="InterPro" id="IPR004523">
    <property type="entry name" value="Asp-tRNA_synthase_2"/>
</dbReference>
<proteinExistence type="predicted"/>
<evidence type="ECO:0000256" key="1">
    <source>
        <dbReference type="ARBA" id="ARBA00022490"/>
    </source>
</evidence>
<comment type="caution">
    <text evidence="2">The sequence shown here is derived from an EMBL/GenBank/DDBJ whole genome shotgun (WGS) entry which is preliminary data.</text>
</comment>
<dbReference type="GO" id="GO:0005524">
    <property type="term" value="F:ATP binding"/>
    <property type="evidence" value="ECO:0007669"/>
    <property type="project" value="InterPro"/>
</dbReference>
<dbReference type="PANTHER" id="PTHR43450">
    <property type="entry name" value="ASPARTYL-TRNA SYNTHETASE"/>
    <property type="match status" value="1"/>
</dbReference>
<accession>A0A2P5D5A3</accession>
<dbReference type="GO" id="GO:0005829">
    <property type="term" value="C:cytosol"/>
    <property type="evidence" value="ECO:0007669"/>
    <property type="project" value="TreeGrafter"/>
</dbReference>
<dbReference type="OrthoDB" id="1695614at2759"/>
<dbReference type="AlphaFoldDB" id="A0A2P5D5A3"/>
<dbReference type="Proteomes" id="UP000237105">
    <property type="component" value="Unassembled WGS sequence"/>
</dbReference>
<name>A0A2P5D5A3_PARAD</name>
<gene>
    <name evidence="2" type="ORF">PanWU01x14_095880</name>
</gene>